<dbReference type="InterPro" id="IPR002715">
    <property type="entry name" value="Nas_poly-pep-assoc_cplx_dom"/>
</dbReference>
<protein>
    <recommendedName>
        <fullName evidence="4 5">Nascent polypeptide-associated complex protein</fullName>
    </recommendedName>
</protein>
<name>A0A0U5CW96_9EURY</name>
<gene>
    <name evidence="4 8" type="primary">nac</name>
    <name evidence="8" type="ORF">HHUB_1597</name>
</gene>
<dbReference type="GO" id="GO:0003723">
    <property type="term" value="F:RNA binding"/>
    <property type="evidence" value="ECO:0007669"/>
    <property type="project" value="UniProtKB-UniRule"/>
</dbReference>
<keyword evidence="9" id="KW-1185">Reference proteome</keyword>
<dbReference type="KEGG" id="hhb:Hhub_1597"/>
<dbReference type="GeneID" id="26658277"/>
<keyword evidence="3 4" id="KW-0653">Protein transport</keyword>
<dbReference type="SMART" id="SM01407">
    <property type="entry name" value="NAC"/>
    <property type="match status" value="1"/>
</dbReference>
<dbReference type="InterPro" id="IPR005231">
    <property type="entry name" value="NAC_arc"/>
</dbReference>
<accession>A0A0U5CW96</accession>
<evidence type="ECO:0000313" key="9">
    <source>
        <dbReference type="Proteomes" id="UP000066737"/>
    </source>
</evidence>
<feature type="domain" description="NAC-A/B" evidence="7">
    <location>
        <begin position="6"/>
        <end position="74"/>
    </location>
</feature>
<evidence type="ECO:0000256" key="4">
    <source>
        <dbReference type="HAMAP-Rule" id="MF_00814"/>
    </source>
</evidence>
<dbReference type="Proteomes" id="UP000066737">
    <property type="component" value="Chromosome I"/>
</dbReference>
<dbReference type="Pfam" id="PF01849">
    <property type="entry name" value="NAC"/>
    <property type="match status" value="1"/>
</dbReference>
<dbReference type="InterPro" id="IPR009060">
    <property type="entry name" value="UBA-like_sf"/>
</dbReference>
<dbReference type="PROSITE" id="PS51151">
    <property type="entry name" value="NAC_AB"/>
    <property type="match status" value="1"/>
</dbReference>
<evidence type="ECO:0000256" key="2">
    <source>
        <dbReference type="ARBA" id="ARBA00022884"/>
    </source>
</evidence>
<organism evidence="8 9">
    <name type="scientific">Halobacterium hubeiense</name>
    <dbReference type="NCBI Taxonomy" id="1407499"/>
    <lineage>
        <taxon>Archaea</taxon>
        <taxon>Methanobacteriati</taxon>
        <taxon>Methanobacteriota</taxon>
        <taxon>Stenosarchaea group</taxon>
        <taxon>Halobacteria</taxon>
        <taxon>Halobacteriales</taxon>
        <taxon>Halobacteriaceae</taxon>
        <taxon>Halobacterium</taxon>
    </lineage>
</organism>
<dbReference type="Gene3D" id="1.10.8.10">
    <property type="entry name" value="DNA helicase RuvA subunit, C-terminal domain"/>
    <property type="match status" value="1"/>
</dbReference>
<dbReference type="OrthoDB" id="53273at2157"/>
<keyword evidence="2 4" id="KW-0694">RNA-binding</keyword>
<reference evidence="9" key="1">
    <citation type="journal article" date="2016" name="Environ. Microbiol.">
        <title>The complete genome of a viable archaeum isolated from 123-million-year-old rock salt.</title>
        <authorList>
            <person name="Jaakkola S.T."/>
            <person name="Pfeiffer F."/>
            <person name="Ravantti J.J."/>
            <person name="Guo Q."/>
            <person name="Liu Y."/>
            <person name="Chen X."/>
            <person name="Ma H."/>
            <person name="Yang C."/>
            <person name="Oksanen H.M."/>
            <person name="Bamford D.H."/>
        </authorList>
    </citation>
    <scope>NUCLEOTIDE SEQUENCE</scope>
    <source>
        <strain evidence="9">JI20-1</strain>
    </source>
</reference>
<dbReference type="Gene3D" id="2.20.70.30">
    <property type="entry name" value="Nascent polypeptide-associated complex domain"/>
    <property type="match status" value="1"/>
</dbReference>
<comment type="function">
    <text evidence="4">Contacts the emerging nascent chain on the ribosome.</text>
</comment>
<dbReference type="SUPFAM" id="SSF46934">
    <property type="entry name" value="UBA-like"/>
    <property type="match status" value="1"/>
</dbReference>
<dbReference type="HAMAP" id="MF_00814">
    <property type="entry name" value="NAC_arch"/>
    <property type="match status" value="1"/>
</dbReference>
<evidence type="ECO:0000256" key="3">
    <source>
        <dbReference type="ARBA" id="ARBA00022927"/>
    </source>
</evidence>
<comment type="subunit">
    <text evidence="4">Homodimer. Interacts with the ribosome. Binds ribosomal RNA.</text>
</comment>
<evidence type="ECO:0000256" key="5">
    <source>
        <dbReference type="NCBIfam" id="TIGR00264"/>
    </source>
</evidence>
<dbReference type="CDD" id="cd22054">
    <property type="entry name" value="NAC_NACA"/>
    <property type="match status" value="1"/>
</dbReference>
<feature type="region of interest" description="Disordered" evidence="6">
    <location>
        <begin position="65"/>
        <end position="94"/>
    </location>
</feature>
<evidence type="ECO:0000313" key="8">
    <source>
        <dbReference type="EMBL" id="CQH50155.1"/>
    </source>
</evidence>
<dbReference type="AlphaFoldDB" id="A0A0U5CW96"/>
<comment type="similarity">
    <text evidence="4">Belongs to the NAC-alpha family.</text>
</comment>
<dbReference type="GO" id="GO:0015031">
    <property type="term" value="P:protein transport"/>
    <property type="evidence" value="ECO:0007669"/>
    <property type="project" value="UniProtKB-UniRule"/>
</dbReference>
<keyword evidence="1 4" id="KW-0813">Transport</keyword>
<feature type="compositionally biased region" description="Acidic residues" evidence="6">
    <location>
        <begin position="72"/>
        <end position="88"/>
    </location>
</feature>
<dbReference type="STRING" id="1407499.HHUB_1597"/>
<sequence>MFGGGGMNPQKMQQMMKQMGIDVDEIDATEVVIKQADGDQLVFDDPDVTKMDARGQETYQIIGEPETVESAGEIEAEAESAESTESDEAGIPQDDVELVVQRTGATEADARAALEATDGDLAAAISRLE</sequence>
<proteinExistence type="inferred from homology"/>
<evidence type="ECO:0000256" key="1">
    <source>
        <dbReference type="ARBA" id="ARBA00022448"/>
    </source>
</evidence>
<dbReference type="InterPro" id="IPR038187">
    <property type="entry name" value="NAC_A/B_dom_sf"/>
</dbReference>
<dbReference type="RefSeq" id="WP_059056043.1">
    <property type="nucleotide sequence ID" value="NZ_CEML01000002.1"/>
</dbReference>
<dbReference type="EMBL" id="LN831302">
    <property type="protein sequence ID" value="CQH50155.1"/>
    <property type="molecule type" value="Genomic_DNA"/>
</dbReference>
<evidence type="ECO:0000259" key="7">
    <source>
        <dbReference type="PROSITE" id="PS51151"/>
    </source>
</evidence>
<dbReference type="NCBIfam" id="TIGR00264">
    <property type="entry name" value="archaeal-type nascent polypeptide-associated complex protein"/>
    <property type="match status" value="1"/>
</dbReference>
<evidence type="ECO:0000256" key="6">
    <source>
        <dbReference type="SAM" id="MobiDB-lite"/>
    </source>
</evidence>